<gene>
    <name evidence="6" type="ORF">JVT61DRAFT_235</name>
</gene>
<dbReference type="Gene3D" id="3.30.559.70">
    <property type="entry name" value="Choline/Carnitine o-acyltransferase, domain 2"/>
    <property type="match status" value="1"/>
</dbReference>
<dbReference type="AlphaFoldDB" id="A0A8I3AGK3"/>
<keyword evidence="7" id="KW-1185">Reference proteome</keyword>
<dbReference type="InterPro" id="IPR042231">
    <property type="entry name" value="Cho/carn_acyl_trans_2"/>
</dbReference>
<dbReference type="Pfam" id="PF00755">
    <property type="entry name" value="Carn_acyltransf"/>
    <property type="match status" value="1"/>
</dbReference>
<dbReference type="InterPro" id="IPR000542">
    <property type="entry name" value="Carn_acyl_trans"/>
</dbReference>
<protein>
    <submittedName>
        <fullName evidence="6">Acyltransferase ChoActase/COT/CPT</fullName>
    </submittedName>
</protein>
<proteinExistence type="inferred from homology"/>
<organism evidence="6 7">
    <name type="scientific">Boletus reticuloceps</name>
    <dbReference type="NCBI Taxonomy" id="495285"/>
    <lineage>
        <taxon>Eukaryota</taxon>
        <taxon>Fungi</taxon>
        <taxon>Dikarya</taxon>
        <taxon>Basidiomycota</taxon>
        <taxon>Agaricomycotina</taxon>
        <taxon>Agaricomycetes</taxon>
        <taxon>Agaricomycetidae</taxon>
        <taxon>Boletales</taxon>
        <taxon>Boletineae</taxon>
        <taxon>Boletaceae</taxon>
        <taxon>Boletoideae</taxon>
        <taxon>Boletus</taxon>
    </lineage>
</organism>
<comment type="caution">
    <text evidence="6">The sequence shown here is derived from an EMBL/GenBank/DDBJ whole genome shotgun (WGS) entry which is preliminary data.</text>
</comment>
<dbReference type="SUPFAM" id="SSF52777">
    <property type="entry name" value="CoA-dependent acyltransferases"/>
    <property type="match status" value="2"/>
</dbReference>
<dbReference type="GO" id="GO:0005739">
    <property type="term" value="C:mitochondrion"/>
    <property type="evidence" value="ECO:0007669"/>
    <property type="project" value="TreeGrafter"/>
</dbReference>
<feature type="active site" description="Proton acceptor" evidence="4">
    <location>
        <position position="377"/>
    </location>
</feature>
<evidence type="ECO:0000256" key="2">
    <source>
        <dbReference type="ARBA" id="ARBA00022679"/>
    </source>
</evidence>
<dbReference type="InterPro" id="IPR039551">
    <property type="entry name" value="Cho/carn_acyl_trans"/>
</dbReference>
<evidence type="ECO:0000313" key="7">
    <source>
        <dbReference type="Proteomes" id="UP000683000"/>
    </source>
</evidence>
<dbReference type="EMBL" id="JAGFBS010000001">
    <property type="protein sequence ID" value="KAG6381636.1"/>
    <property type="molecule type" value="Genomic_DNA"/>
</dbReference>
<dbReference type="OrthoDB" id="240216at2759"/>
<dbReference type="InterPro" id="IPR023213">
    <property type="entry name" value="CAT-like_dom_sf"/>
</dbReference>
<dbReference type="PANTHER" id="PTHR22589">
    <property type="entry name" value="CARNITINE O-ACYLTRANSFERASE"/>
    <property type="match status" value="1"/>
</dbReference>
<accession>A0A8I3AGK3</accession>
<dbReference type="Gene3D" id="3.30.559.10">
    <property type="entry name" value="Chloramphenicol acetyltransferase-like domain"/>
    <property type="match status" value="1"/>
</dbReference>
<reference evidence="6" key="1">
    <citation type="submission" date="2021-03" db="EMBL/GenBank/DDBJ databases">
        <title>Evolutionary innovations through gain and loss of genes in the ectomycorrhizal Boletales.</title>
        <authorList>
            <person name="Wu G."/>
            <person name="Miyauchi S."/>
            <person name="Morin E."/>
            <person name="Yang Z.-L."/>
            <person name="Xu J."/>
            <person name="Martin F.M."/>
        </authorList>
    </citation>
    <scope>NUCLEOTIDE SEQUENCE</scope>
    <source>
        <strain evidence="6">BR01</strain>
    </source>
</reference>
<dbReference type="Proteomes" id="UP000683000">
    <property type="component" value="Unassembled WGS sequence"/>
</dbReference>
<evidence type="ECO:0000313" key="6">
    <source>
        <dbReference type="EMBL" id="KAG6381636.1"/>
    </source>
</evidence>
<keyword evidence="2 6" id="KW-0808">Transferase</keyword>
<evidence type="ECO:0000259" key="5">
    <source>
        <dbReference type="Pfam" id="PF00755"/>
    </source>
</evidence>
<feature type="domain" description="Choline/carnitine acyltransferase" evidence="5">
    <location>
        <begin position="64"/>
        <end position="654"/>
    </location>
</feature>
<sequence>MGNSELDASASALTLHVIPSTTMMASLFRAAYRSMSRQVRPPNWKALAPPLPNFAHQPSTLSHLPVPSLTTTLQRLKDSLRPLTRSTQEFASVCHKIDDFARPDGPGPILQQLLLERKNEKDHWLEEWWDDLGYLAYRDSVVVNVSYYYGFEPQPAHLPQTPAARAAAVTRSAMLFRQSLRSGQLAPDAIKDVQICMDTYRWMFDCCRVPGAEGLDWSVSHAGTPNPHDDLGHVIVIRKNRFWKIKAQVQDNVLGMGDLVSQFQYIYDHSTDEYPAIGALTAHNRDIWAKDFALLSSIPRNAALLSEIHSSAFVVSLDNSTPPPENDVDVSRALWHGTLPSPTNPTGVSRALSSRYVDKPLQFVVFDNCVAGFMGEHSVMDGTPTIRLCDELLGFLADPKSDFQLSPSASVIASPEPLDFDLTSIPEIHEAISKSQQYLHNLASSQSLSFLRTNYGKAAIKSFGVGPDGWAQMVVQVAYARLAERFSSKNGPVTPWPVGTYEAATTRKFYKGRTETIRVVSDECVAFVQAMLEKSATSEEKVRLLRDAVKKHTRLATEATMGEGVDRHMLGLRLSRPSSLSVPALFTDPLYTRSSHWTLSTSAVFSSHLGMYGWGEVVPDGFGVAYMTGFDDYLQFTITSRAEMPNAEFTEEIRKAAEELYELFTNSSPSSAPSASHSEVNAKL</sequence>
<dbReference type="GO" id="GO:0009437">
    <property type="term" value="P:carnitine metabolic process"/>
    <property type="evidence" value="ECO:0007669"/>
    <property type="project" value="TreeGrafter"/>
</dbReference>
<evidence type="ECO:0000256" key="3">
    <source>
        <dbReference type="ARBA" id="ARBA00023315"/>
    </source>
</evidence>
<keyword evidence="3 6" id="KW-0012">Acyltransferase</keyword>
<name>A0A8I3AGK3_9AGAM</name>
<dbReference type="GO" id="GO:0005777">
    <property type="term" value="C:peroxisome"/>
    <property type="evidence" value="ECO:0007669"/>
    <property type="project" value="TreeGrafter"/>
</dbReference>
<evidence type="ECO:0000256" key="1">
    <source>
        <dbReference type="ARBA" id="ARBA00005232"/>
    </source>
</evidence>
<comment type="similarity">
    <text evidence="1">Belongs to the carnitine/choline acetyltransferase family.</text>
</comment>
<evidence type="ECO:0000256" key="4">
    <source>
        <dbReference type="PIRSR" id="PIRSR600542-1"/>
    </source>
</evidence>
<dbReference type="GO" id="GO:0004092">
    <property type="term" value="F:carnitine O-acetyltransferase activity"/>
    <property type="evidence" value="ECO:0007669"/>
    <property type="project" value="TreeGrafter"/>
</dbReference>
<dbReference type="PANTHER" id="PTHR22589:SF103">
    <property type="entry name" value="CARNITINE O-ACETYL-TRANSFERASE, ISOFORM A-RELATED"/>
    <property type="match status" value="1"/>
</dbReference>